<evidence type="ECO:0000313" key="4">
    <source>
        <dbReference type="EMBL" id="EKM52532.1"/>
    </source>
</evidence>
<reference evidence="4 5" key="1">
    <citation type="journal article" date="2012" name="BMC Genomics">
        <title>Comparative genomics of the white-rot fungi, Phanerochaete carnosa and P. chrysosporium, to elucidate the genetic basis of the distinct wood types they colonize.</title>
        <authorList>
            <person name="Suzuki H."/>
            <person name="MacDonald J."/>
            <person name="Syed K."/>
            <person name="Salamov A."/>
            <person name="Hori C."/>
            <person name="Aerts A."/>
            <person name="Henrissat B."/>
            <person name="Wiebenga A."/>
            <person name="vanKuyk P.A."/>
            <person name="Barry K."/>
            <person name="Lindquist E."/>
            <person name="LaButti K."/>
            <person name="Lapidus A."/>
            <person name="Lucas S."/>
            <person name="Coutinho P."/>
            <person name="Gong Y."/>
            <person name="Samejima M."/>
            <person name="Mahadevan R."/>
            <person name="Abou-Zaid M."/>
            <person name="de Vries R.P."/>
            <person name="Igarashi K."/>
            <person name="Yadav J.S."/>
            <person name="Grigoriev I.V."/>
            <person name="Master E.R."/>
        </authorList>
    </citation>
    <scope>NUCLEOTIDE SEQUENCE [LARGE SCALE GENOMIC DNA]</scope>
    <source>
        <strain evidence="4 5">HHB-10118-sp</strain>
    </source>
</reference>
<dbReference type="InterPro" id="IPR050425">
    <property type="entry name" value="NAD(P)_dehydrat-like"/>
</dbReference>
<dbReference type="PANTHER" id="PTHR10366:SF564">
    <property type="entry name" value="STEROL-4-ALPHA-CARBOXYLATE 3-DEHYDROGENASE, DECARBOXYLATING"/>
    <property type="match status" value="1"/>
</dbReference>
<dbReference type="GO" id="GO:0016616">
    <property type="term" value="F:oxidoreductase activity, acting on the CH-OH group of donors, NAD or NADP as acceptor"/>
    <property type="evidence" value="ECO:0007669"/>
    <property type="project" value="TreeGrafter"/>
</dbReference>
<evidence type="ECO:0000313" key="5">
    <source>
        <dbReference type="Proteomes" id="UP000008370"/>
    </source>
</evidence>
<dbReference type="InterPro" id="IPR001509">
    <property type="entry name" value="Epimerase_deHydtase"/>
</dbReference>
<dbReference type="InParanoid" id="K5WQA8"/>
<keyword evidence="1" id="KW-0560">Oxidoreductase</keyword>
<dbReference type="RefSeq" id="XP_007398875.1">
    <property type="nucleotide sequence ID" value="XM_007398813.1"/>
</dbReference>
<dbReference type="Pfam" id="PF01370">
    <property type="entry name" value="Epimerase"/>
    <property type="match status" value="1"/>
</dbReference>
<dbReference type="KEGG" id="pco:PHACADRAFT_149258"/>
<name>K5WQA8_PHACS</name>
<dbReference type="InterPro" id="IPR036291">
    <property type="entry name" value="NAD(P)-bd_dom_sf"/>
</dbReference>
<dbReference type="OrthoDB" id="2735536at2759"/>
<dbReference type="CDD" id="cd05227">
    <property type="entry name" value="AR_SDR_e"/>
    <property type="match status" value="1"/>
</dbReference>
<dbReference type="Proteomes" id="UP000008370">
    <property type="component" value="Unassembled WGS sequence"/>
</dbReference>
<feature type="domain" description="NAD-dependent epimerase/dehydratase" evidence="3">
    <location>
        <begin position="9"/>
        <end position="269"/>
    </location>
</feature>
<keyword evidence="5" id="KW-1185">Reference proteome</keyword>
<accession>K5WQA8</accession>
<dbReference type="FunFam" id="3.40.50.720:FF:000085">
    <property type="entry name" value="Dihydroflavonol reductase"/>
    <property type="match status" value="1"/>
</dbReference>
<protein>
    <recommendedName>
        <fullName evidence="3">NAD-dependent epimerase/dehydratase domain-containing protein</fullName>
    </recommendedName>
</protein>
<evidence type="ECO:0000256" key="2">
    <source>
        <dbReference type="ARBA" id="ARBA00023445"/>
    </source>
</evidence>
<comment type="similarity">
    <text evidence="2">Belongs to the NAD(P)-dependent epimerase/dehydratase family. Dihydroflavonol-4-reductase subfamily.</text>
</comment>
<dbReference type="GeneID" id="18908792"/>
<evidence type="ECO:0000256" key="1">
    <source>
        <dbReference type="ARBA" id="ARBA00023002"/>
    </source>
</evidence>
<evidence type="ECO:0000259" key="3">
    <source>
        <dbReference type="Pfam" id="PF01370"/>
    </source>
</evidence>
<dbReference type="AlphaFoldDB" id="K5WQA8"/>
<gene>
    <name evidence="4" type="ORF">PHACADRAFT_149258</name>
</gene>
<dbReference type="SUPFAM" id="SSF51735">
    <property type="entry name" value="NAD(P)-binding Rossmann-fold domains"/>
    <property type="match status" value="1"/>
</dbReference>
<dbReference type="STRING" id="650164.K5WQA8"/>
<dbReference type="Gene3D" id="3.40.50.720">
    <property type="entry name" value="NAD(P)-binding Rossmann-like Domain"/>
    <property type="match status" value="1"/>
</dbReference>
<sequence length="344" mass="38343">MPAVNKGKVLVSGCNGFIAVWVVKHLLEEGFSVRGTVRRESSIPHLKDLFSSYGDKFEVVIVPDITKEGAFDEAVKGVDAIEHTASPFHMHADDPQEIIGPAVAGTVGMLRSALEHANGTVKRVVVTSSCSAVLTVDPNHERWYNEKNWNEQSICEVEAKGRNASNVDKYHASKSLAERAAWKFVEENRGAVNFDLVTMNPPYVYGPFLQEVKRPEDLNTSILEFYGSVVKGTKTKEQLTNFSTGWVDVRNVSEAHVLALQKPEAGGERIIVSCSEWVWQDFVSAAHKFDPSLPAGDTSYDPRKAPYTTHFDNAKSKRILGIEYHSIEECTRDLLGQFKRLGWY</sequence>
<proteinExistence type="inferred from homology"/>
<dbReference type="HOGENOM" id="CLU_007383_9_2_1"/>
<dbReference type="EMBL" id="JH930475">
    <property type="protein sequence ID" value="EKM52532.1"/>
    <property type="molecule type" value="Genomic_DNA"/>
</dbReference>
<dbReference type="PANTHER" id="PTHR10366">
    <property type="entry name" value="NAD DEPENDENT EPIMERASE/DEHYDRATASE"/>
    <property type="match status" value="1"/>
</dbReference>
<organism evidence="4 5">
    <name type="scientific">Phanerochaete carnosa (strain HHB-10118-sp)</name>
    <name type="common">White-rot fungus</name>
    <name type="synonym">Peniophora carnosa</name>
    <dbReference type="NCBI Taxonomy" id="650164"/>
    <lineage>
        <taxon>Eukaryota</taxon>
        <taxon>Fungi</taxon>
        <taxon>Dikarya</taxon>
        <taxon>Basidiomycota</taxon>
        <taxon>Agaricomycotina</taxon>
        <taxon>Agaricomycetes</taxon>
        <taxon>Polyporales</taxon>
        <taxon>Phanerochaetaceae</taxon>
        <taxon>Phanerochaete</taxon>
    </lineage>
</organism>